<name>A0A1H6TS98_9GAMM</name>
<proteinExistence type="predicted"/>
<dbReference type="RefSeq" id="WP_090731253.1">
    <property type="nucleotide sequence ID" value="NZ_FNYQ01000025.1"/>
</dbReference>
<evidence type="ECO:0000313" key="2">
    <source>
        <dbReference type="Proteomes" id="UP000199250"/>
    </source>
</evidence>
<sequence>MSEGVRSVPPPEGAWLHKARRLDRYRWRLLRERHAWPGAALRFCRDALLDLIFGIRAHLYLPKARPPGGESCAFLLLHSGPKMIPLQRKKQLIEALRGAGHRLVETALVDSRAVIAGRLLARPPQPVPLRYFGYAAYAEWLVAQHDPQVLINDRNGSLYSPFLRLSLARRRRLLVQLAHATTLEDSRRLSMTDYDYYFLFGRSSLDALRARRLRFGDTQAVLSGSHLIDRAYALPPADGAVRTLLILGVGPDREKEAGYLHTYALLRDWAASHPEYRVLVKTHPRSRMPFWREAAGRYANIEVLPAGSSLAEALGRASVAVNIMSNAVIEAALAQRPIVYCNLGSEQDIFSLERFFGEGVTSQEGLRQRLLDIEQDYARYVERTRAFIQHHLVHGVEGLATTRRLLEALLADAQLPEGVEQCRLPGTH</sequence>
<dbReference type="OrthoDB" id="6998872at2"/>
<accession>A0A1H6TS98</accession>
<gene>
    <name evidence="1" type="ORF">SAMN04244572_01807</name>
</gene>
<evidence type="ECO:0000313" key="1">
    <source>
        <dbReference type="EMBL" id="SEI82939.1"/>
    </source>
</evidence>
<dbReference type="Proteomes" id="UP000199250">
    <property type="component" value="Unassembled WGS sequence"/>
</dbReference>
<dbReference type="AlphaFoldDB" id="A0A1H6TS98"/>
<dbReference type="EMBL" id="FNYQ01000025">
    <property type="protein sequence ID" value="SEI82939.1"/>
    <property type="molecule type" value="Genomic_DNA"/>
</dbReference>
<dbReference type="SUPFAM" id="SSF53756">
    <property type="entry name" value="UDP-Glycosyltransferase/glycogen phosphorylase"/>
    <property type="match status" value="1"/>
</dbReference>
<protein>
    <recommendedName>
        <fullName evidence="3">Capsule biosynthesis protein</fullName>
    </recommendedName>
</protein>
<dbReference type="InterPro" id="IPR043148">
    <property type="entry name" value="TagF_C"/>
</dbReference>
<dbReference type="Gene3D" id="3.40.50.12580">
    <property type="match status" value="1"/>
</dbReference>
<reference evidence="1 2" key="1">
    <citation type="submission" date="2016-10" db="EMBL/GenBank/DDBJ databases">
        <authorList>
            <person name="de Groot N.N."/>
        </authorList>
    </citation>
    <scope>NUCLEOTIDE SEQUENCE [LARGE SCALE GENOMIC DNA]</scope>
    <source>
        <strain evidence="1 2">DSM 373</strain>
    </source>
</reference>
<evidence type="ECO:0008006" key="3">
    <source>
        <dbReference type="Google" id="ProtNLM"/>
    </source>
</evidence>
<organism evidence="1 2">
    <name type="scientific">Azotobacter beijerinckii</name>
    <dbReference type="NCBI Taxonomy" id="170623"/>
    <lineage>
        <taxon>Bacteria</taxon>
        <taxon>Pseudomonadati</taxon>
        <taxon>Pseudomonadota</taxon>
        <taxon>Gammaproteobacteria</taxon>
        <taxon>Pseudomonadales</taxon>
        <taxon>Pseudomonadaceae</taxon>
        <taxon>Azotobacter</taxon>
    </lineage>
</organism>